<keyword evidence="2" id="KW-1133">Transmembrane helix</keyword>
<dbReference type="EMBL" id="SJPX01000006">
    <property type="protein sequence ID" value="TWU47081.1"/>
    <property type="molecule type" value="Genomic_DNA"/>
</dbReference>
<keyword evidence="2" id="KW-0812">Transmembrane</keyword>
<dbReference type="AlphaFoldDB" id="A0A5C6EHD0"/>
<reference evidence="3 4" key="1">
    <citation type="submission" date="2019-02" db="EMBL/GenBank/DDBJ databases">
        <title>Deep-cultivation of Planctomycetes and their phenomic and genomic characterization uncovers novel biology.</title>
        <authorList>
            <person name="Wiegand S."/>
            <person name="Jogler M."/>
            <person name="Boedeker C."/>
            <person name="Pinto D."/>
            <person name="Vollmers J."/>
            <person name="Rivas-Marin E."/>
            <person name="Kohn T."/>
            <person name="Peeters S.H."/>
            <person name="Heuer A."/>
            <person name="Rast P."/>
            <person name="Oberbeckmann S."/>
            <person name="Bunk B."/>
            <person name="Jeske O."/>
            <person name="Meyerdierks A."/>
            <person name="Storesund J.E."/>
            <person name="Kallscheuer N."/>
            <person name="Luecker S."/>
            <person name="Lage O.M."/>
            <person name="Pohl T."/>
            <person name="Merkel B.J."/>
            <person name="Hornburger P."/>
            <person name="Mueller R.-W."/>
            <person name="Bruemmer F."/>
            <person name="Labrenz M."/>
            <person name="Spormann A.M."/>
            <person name="Op Den Camp H."/>
            <person name="Overmann J."/>
            <person name="Amann R."/>
            <person name="Jetten M.S.M."/>
            <person name="Mascher T."/>
            <person name="Medema M.H."/>
            <person name="Devos D.P."/>
            <person name="Kaster A.-K."/>
            <person name="Ovreas L."/>
            <person name="Rohde M."/>
            <person name="Galperin M.Y."/>
            <person name="Jogler C."/>
        </authorList>
    </citation>
    <scope>NUCLEOTIDE SEQUENCE [LARGE SCALE GENOMIC DNA]</scope>
    <source>
        <strain evidence="3 4">Poly59</strain>
    </source>
</reference>
<gene>
    <name evidence="3" type="ORF">Poly59_60550</name>
</gene>
<accession>A0A5C6EHD0</accession>
<evidence type="ECO:0000313" key="4">
    <source>
        <dbReference type="Proteomes" id="UP000317977"/>
    </source>
</evidence>
<evidence type="ECO:0008006" key="5">
    <source>
        <dbReference type="Google" id="ProtNLM"/>
    </source>
</evidence>
<dbReference type="Proteomes" id="UP000317977">
    <property type="component" value="Unassembled WGS sequence"/>
</dbReference>
<protein>
    <recommendedName>
        <fullName evidence="5">Zinc finger/thioredoxin putative domain-containing protein</fullName>
    </recommendedName>
</protein>
<name>A0A5C6EHD0_9BACT</name>
<comment type="caution">
    <text evidence="3">The sequence shown here is derived from an EMBL/GenBank/DDBJ whole genome shotgun (WGS) entry which is preliminary data.</text>
</comment>
<dbReference type="RefSeq" id="WP_146537473.1">
    <property type="nucleotide sequence ID" value="NZ_SJPX01000006.1"/>
</dbReference>
<feature type="region of interest" description="Disordered" evidence="1">
    <location>
        <begin position="109"/>
        <end position="131"/>
    </location>
</feature>
<feature type="compositionally biased region" description="Gly residues" evidence="1">
    <location>
        <begin position="114"/>
        <end position="125"/>
    </location>
</feature>
<proteinExistence type="predicted"/>
<organism evidence="3 4">
    <name type="scientific">Rubripirellula reticaptiva</name>
    <dbReference type="NCBI Taxonomy" id="2528013"/>
    <lineage>
        <taxon>Bacteria</taxon>
        <taxon>Pseudomonadati</taxon>
        <taxon>Planctomycetota</taxon>
        <taxon>Planctomycetia</taxon>
        <taxon>Pirellulales</taxon>
        <taxon>Pirellulaceae</taxon>
        <taxon>Rubripirellula</taxon>
    </lineage>
</organism>
<evidence type="ECO:0000256" key="1">
    <source>
        <dbReference type="SAM" id="MobiDB-lite"/>
    </source>
</evidence>
<evidence type="ECO:0000256" key="2">
    <source>
        <dbReference type="SAM" id="Phobius"/>
    </source>
</evidence>
<dbReference type="OrthoDB" id="267660at2"/>
<keyword evidence="2" id="KW-0472">Membrane</keyword>
<sequence length="338" mass="34686">MLTVKCPKCATALKLAQAPASGRVKCPKCAAIVAVKPSAGASAPARAPAARPAAAAASVDPDDDNFDFGRISFPTASTTAAVSHFPTSGQATLFEGPIPGDPLEIETDASGSPVDGGGEAGGPIGKPGKKKTGGLSTAAVVRLAVGLIALIVCTGIAVVVWKSRGSGGPSAAETIAKLQQSSPDGYKAYGFQGAVALMPKGDEFDNLPSVIDCMAVTTDKSRSVFFFGAMNGGSLPLDNEQMRKKAGRQLGGEILGGNDTERNGYKGIKGILDGSIFLPRMMVEVYHIDERFCILGSAPASFGADPSAEVDRALEAEEQKVFYDSFKVGAKPAGFWAN</sequence>
<keyword evidence="4" id="KW-1185">Reference proteome</keyword>
<feature type="transmembrane region" description="Helical" evidence="2">
    <location>
        <begin position="139"/>
        <end position="161"/>
    </location>
</feature>
<evidence type="ECO:0000313" key="3">
    <source>
        <dbReference type="EMBL" id="TWU47081.1"/>
    </source>
</evidence>